<evidence type="ECO:0000259" key="5">
    <source>
        <dbReference type="PROSITE" id="PS50987"/>
    </source>
</evidence>
<name>A0A328CDS3_9DELT</name>
<reference evidence="6 7" key="1">
    <citation type="submission" date="2018-05" db="EMBL/GenBank/DDBJ databases">
        <title>Lujinxingia marina gen. nov. sp. nov., a new facultative anaerobic member of the class Deltaproteobacteria, and proposal of Lujinxingaceae fam. nov.</title>
        <authorList>
            <person name="Li C.-M."/>
        </authorList>
    </citation>
    <scope>NUCLEOTIDE SEQUENCE [LARGE SCALE GENOMIC DNA]</scope>
    <source>
        <strain evidence="6 7">B210</strain>
    </source>
</reference>
<protein>
    <submittedName>
        <fullName evidence="6">ArsR family transcriptional regulator</fullName>
    </submittedName>
</protein>
<dbReference type="InterPro" id="IPR036390">
    <property type="entry name" value="WH_DNA-bd_sf"/>
</dbReference>
<dbReference type="SUPFAM" id="SSF46785">
    <property type="entry name" value="Winged helix' DNA-binding domain"/>
    <property type="match status" value="1"/>
</dbReference>
<dbReference type="Pfam" id="PF01022">
    <property type="entry name" value="HTH_5"/>
    <property type="match status" value="1"/>
</dbReference>
<keyword evidence="2" id="KW-0238">DNA-binding</keyword>
<dbReference type="CDD" id="cd00090">
    <property type="entry name" value="HTH_ARSR"/>
    <property type="match status" value="1"/>
</dbReference>
<dbReference type="PROSITE" id="PS50987">
    <property type="entry name" value="HTH_ARSR_2"/>
    <property type="match status" value="1"/>
</dbReference>
<dbReference type="InterPro" id="IPR011991">
    <property type="entry name" value="ArsR-like_HTH"/>
</dbReference>
<dbReference type="GO" id="GO:0003677">
    <property type="term" value="F:DNA binding"/>
    <property type="evidence" value="ECO:0007669"/>
    <property type="project" value="UniProtKB-KW"/>
</dbReference>
<dbReference type="PANTHER" id="PTHR43132:SF2">
    <property type="entry name" value="ARSENICAL RESISTANCE OPERON REPRESSOR ARSR-RELATED"/>
    <property type="match status" value="1"/>
</dbReference>
<gene>
    <name evidence="6" type="ORF">DL240_02865</name>
</gene>
<dbReference type="SMART" id="SM00418">
    <property type="entry name" value="HTH_ARSR"/>
    <property type="match status" value="1"/>
</dbReference>
<dbReference type="InterPro" id="IPR001845">
    <property type="entry name" value="HTH_ArsR_DNA-bd_dom"/>
</dbReference>
<dbReference type="InterPro" id="IPR051011">
    <property type="entry name" value="Metal_resp_trans_reg"/>
</dbReference>
<keyword evidence="7" id="KW-1185">Reference proteome</keyword>
<evidence type="ECO:0000256" key="2">
    <source>
        <dbReference type="ARBA" id="ARBA00023125"/>
    </source>
</evidence>
<evidence type="ECO:0000256" key="4">
    <source>
        <dbReference type="SAM" id="MobiDB-lite"/>
    </source>
</evidence>
<comment type="caution">
    <text evidence="6">The sequence shown here is derived from an EMBL/GenBank/DDBJ whole genome shotgun (WGS) entry which is preliminary data.</text>
</comment>
<evidence type="ECO:0000313" key="6">
    <source>
        <dbReference type="EMBL" id="RAL25169.1"/>
    </source>
</evidence>
<dbReference type="GO" id="GO:0003700">
    <property type="term" value="F:DNA-binding transcription factor activity"/>
    <property type="evidence" value="ECO:0007669"/>
    <property type="project" value="InterPro"/>
</dbReference>
<dbReference type="EMBL" id="QHKO01000001">
    <property type="protein sequence ID" value="RAL25169.1"/>
    <property type="molecule type" value="Genomic_DNA"/>
</dbReference>
<dbReference type="Gene3D" id="1.10.10.10">
    <property type="entry name" value="Winged helix-like DNA-binding domain superfamily/Winged helix DNA-binding domain"/>
    <property type="match status" value="1"/>
</dbReference>
<dbReference type="NCBIfam" id="NF033788">
    <property type="entry name" value="HTH_metalloreg"/>
    <property type="match status" value="1"/>
</dbReference>
<evidence type="ECO:0000256" key="1">
    <source>
        <dbReference type="ARBA" id="ARBA00023015"/>
    </source>
</evidence>
<dbReference type="OrthoDB" id="9800049at2"/>
<organism evidence="6 7">
    <name type="scientific">Lujinxingia litoralis</name>
    <dbReference type="NCBI Taxonomy" id="2211119"/>
    <lineage>
        <taxon>Bacteria</taxon>
        <taxon>Deltaproteobacteria</taxon>
        <taxon>Bradymonadales</taxon>
        <taxon>Lujinxingiaceae</taxon>
        <taxon>Lujinxingia</taxon>
    </lineage>
</organism>
<evidence type="ECO:0000313" key="7">
    <source>
        <dbReference type="Proteomes" id="UP000249169"/>
    </source>
</evidence>
<dbReference type="AlphaFoldDB" id="A0A328CDS3"/>
<dbReference type="InterPro" id="IPR036388">
    <property type="entry name" value="WH-like_DNA-bd_sf"/>
</dbReference>
<keyword evidence="3" id="KW-0804">Transcription</keyword>
<sequence>MVKRTGVTSCCPPAEPQPPVPSDEGEANAHLARLARALGHPARVAILRMLVRQEGCIVGDIVAELPLAQSTISQHLKQLKDAGLIRGEVDGPRVCYCVEPGTVALFKALVDGL</sequence>
<keyword evidence="1" id="KW-0805">Transcription regulation</keyword>
<feature type="region of interest" description="Disordered" evidence="4">
    <location>
        <begin position="1"/>
        <end position="26"/>
    </location>
</feature>
<proteinExistence type="predicted"/>
<feature type="domain" description="HTH arsR-type" evidence="5">
    <location>
        <begin position="23"/>
        <end position="113"/>
    </location>
</feature>
<accession>A0A328CDS3</accession>
<dbReference type="Proteomes" id="UP000249169">
    <property type="component" value="Unassembled WGS sequence"/>
</dbReference>
<dbReference type="PANTHER" id="PTHR43132">
    <property type="entry name" value="ARSENICAL RESISTANCE OPERON REPRESSOR ARSR-RELATED"/>
    <property type="match status" value="1"/>
</dbReference>
<dbReference type="PRINTS" id="PR00778">
    <property type="entry name" value="HTHARSR"/>
</dbReference>
<evidence type="ECO:0000256" key="3">
    <source>
        <dbReference type="ARBA" id="ARBA00023163"/>
    </source>
</evidence>